<accession>L7L9J1</accession>
<dbReference type="PANTHER" id="PTHR43872:SF1">
    <property type="entry name" value="MONOOXYGENASE, PUTATIVE (AFU_ORTHOLOGUE AFUA_8G02570)-RELATED"/>
    <property type="match status" value="1"/>
</dbReference>
<dbReference type="RefSeq" id="WP_005937464.1">
    <property type="nucleotide sequence ID" value="NZ_ATVK01000045.1"/>
</dbReference>
<dbReference type="GO" id="GO:0004499">
    <property type="term" value="F:N,N-dimethylaniline monooxygenase activity"/>
    <property type="evidence" value="ECO:0007669"/>
    <property type="project" value="InterPro"/>
</dbReference>
<keyword evidence="3" id="KW-0285">Flavoprotein</keyword>
<evidence type="ECO:0000313" key="9">
    <source>
        <dbReference type="Proteomes" id="UP000053405"/>
    </source>
</evidence>
<dbReference type="eggNOG" id="COG2072">
    <property type="taxonomic scope" value="Bacteria"/>
</dbReference>
<comment type="similarity">
    <text evidence="2">Belongs to the FAD-binding monooxygenase family.</text>
</comment>
<dbReference type="EMBL" id="BANT01000012">
    <property type="protein sequence ID" value="GAC56717.1"/>
    <property type="molecule type" value="Genomic_DNA"/>
</dbReference>
<dbReference type="OrthoDB" id="5168853at2"/>
<keyword evidence="6" id="KW-0560">Oxidoreductase</keyword>
<dbReference type="Gene3D" id="3.50.50.60">
    <property type="entry name" value="FAD/NAD(P)-binding domain"/>
    <property type="match status" value="3"/>
</dbReference>
<comment type="caution">
    <text evidence="8">The sequence shown here is derived from an EMBL/GenBank/DDBJ whole genome shotgun (WGS) entry which is preliminary data.</text>
</comment>
<keyword evidence="7 8" id="KW-0503">Monooxygenase</keyword>
<dbReference type="PANTHER" id="PTHR43872">
    <property type="entry name" value="MONOOXYGENASE, PUTATIVE (AFU_ORTHOLOGUE AFUA_8G02570)-RELATED"/>
    <property type="match status" value="1"/>
</dbReference>
<dbReference type="GO" id="GO:0050660">
    <property type="term" value="F:flavin adenine dinucleotide binding"/>
    <property type="evidence" value="ECO:0007669"/>
    <property type="project" value="InterPro"/>
</dbReference>
<name>L7L9J1_9ACTN</name>
<evidence type="ECO:0000256" key="1">
    <source>
        <dbReference type="ARBA" id="ARBA00001974"/>
    </source>
</evidence>
<reference evidence="8 9" key="1">
    <citation type="submission" date="2012-12" db="EMBL/GenBank/DDBJ databases">
        <title>Whole genome shotgun sequence of Gordonia hirsuta NBRC 16056.</title>
        <authorList>
            <person name="Isaki-Nakamura S."/>
            <person name="Hosoyama A."/>
            <person name="Tsuchikane K."/>
            <person name="Katsumata H."/>
            <person name="Baba S."/>
            <person name="Yamazaki S."/>
            <person name="Fujita N."/>
        </authorList>
    </citation>
    <scope>NUCLEOTIDE SEQUENCE [LARGE SCALE GENOMIC DNA]</scope>
    <source>
        <strain evidence="8 9">NBRC 16056</strain>
    </source>
</reference>
<dbReference type="InterPro" id="IPR020946">
    <property type="entry name" value="Flavin_mOase-like"/>
</dbReference>
<keyword evidence="4" id="KW-0274">FAD</keyword>
<proteinExistence type="inferred from homology"/>
<dbReference type="SUPFAM" id="SSF51905">
    <property type="entry name" value="FAD/NAD(P)-binding domain"/>
    <property type="match status" value="1"/>
</dbReference>
<dbReference type="Proteomes" id="UP000053405">
    <property type="component" value="Unassembled WGS sequence"/>
</dbReference>
<evidence type="ECO:0000256" key="4">
    <source>
        <dbReference type="ARBA" id="ARBA00022827"/>
    </source>
</evidence>
<organism evidence="8 9">
    <name type="scientific">Gordonia hirsuta DSM 44140 = NBRC 16056</name>
    <dbReference type="NCBI Taxonomy" id="1121927"/>
    <lineage>
        <taxon>Bacteria</taxon>
        <taxon>Bacillati</taxon>
        <taxon>Actinomycetota</taxon>
        <taxon>Actinomycetes</taxon>
        <taxon>Mycobacteriales</taxon>
        <taxon>Gordoniaceae</taxon>
        <taxon>Gordonia</taxon>
    </lineage>
</organism>
<dbReference type="Pfam" id="PF00743">
    <property type="entry name" value="FMO-like"/>
    <property type="match status" value="1"/>
</dbReference>
<evidence type="ECO:0000256" key="3">
    <source>
        <dbReference type="ARBA" id="ARBA00022630"/>
    </source>
</evidence>
<keyword evidence="9" id="KW-1185">Reference proteome</keyword>
<evidence type="ECO:0000256" key="2">
    <source>
        <dbReference type="ARBA" id="ARBA00010139"/>
    </source>
</evidence>
<dbReference type="InterPro" id="IPR051820">
    <property type="entry name" value="FAD-binding_MO"/>
</dbReference>
<comment type="cofactor">
    <cofactor evidence="1">
        <name>FAD</name>
        <dbReference type="ChEBI" id="CHEBI:57692"/>
    </cofactor>
</comment>
<dbReference type="AlphaFoldDB" id="L7L9J1"/>
<dbReference type="Pfam" id="PF13450">
    <property type="entry name" value="NAD_binding_8"/>
    <property type="match status" value="1"/>
</dbReference>
<evidence type="ECO:0000256" key="5">
    <source>
        <dbReference type="ARBA" id="ARBA00022857"/>
    </source>
</evidence>
<evidence type="ECO:0000313" key="8">
    <source>
        <dbReference type="EMBL" id="GAC56717.1"/>
    </source>
</evidence>
<dbReference type="FunFam" id="3.50.50.60:FF:000228">
    <property type="entry name" value="FAD-containing monooxygenase EthA"/>
    <property type="match status" value="1"/>
</dbReference>
<dbReference type="GO" id="GO:0050661">
    <property type="term" value="F:NADP binding"/>
    <property type="evidence" value="ECO:0007669"/>
    <property type="project" value="InterPro"/>
</dbReference>
<gene>
    <name evidence="8" type="ORF">GOHSU_12_01070</name>
</gene>
<dbReference type="STRING" id="1121927.GOHSU_12_01070"/>
<sequence>MTTTTDVLDVLIIGAGISGIGAAHYLTTEHPAKSFEIIESRHTVGGTWDLFKYPGLRSDSDLHTFGFAFKPWTDNQAIADAPRILDYLNEAVDDDDLRDKIRFNRRVTAVDWNSAEQVWVATLTHTDSADADPETETVKARWIFAGTGYYNYDEGFSPEFPGRDDFQGLIVHPQHWPEDLDYAGKKVVVIGSGATAVTLVPSMTGEAEHVTMLQRTPTYVIPLPREDVIANVLKKVLGPKLGYRLSREKNVLQQRVVYELSQRFPTPMRAVIRGTNKAMLGRNYPLDPNFNPPYNPWDQRLCVVPDGDMFKALKRGEATIVTDRIKTFTKTGILLESGTELEADIIVTATGLNLQLLGGMDVALDGEPVDLTQSISYRGMMLSGLPNFAMAIGYTNSSWTLKVDMLCSYFTRLLSHMDAKGYTSVVATPDPGMQTRPLLDFGAGYVQRALDRLPRQGTEEPWKMSMSVYHDRKAILKAPVDDEFLVYQKAVPAEVLDGEPAAV</sequence>
<evidence type="ECO:0000256" key="7">
    <source>
        <dbReference type="ARBA" id="ARBA00023033"/>
    </source>
</evidence>
<protein>
    <submittedName>
        <fullName evidence="8">Putative monooxygenase</fullName>
    </submittedName>
</protein>
<dbReference type="InterPro" id="IPR036188">
    <property type="entry name" value="FAD/NAD-bd_sf"/>
</dbReference>
<evidence type="ECO:0000256" key="6">
    <source>
        <dbReference type="ARBA" id="ARBA00023002"/>
    </source>
</evidence>
<keyword evidence="5" id="KW-0521">NADP</keyword>